<dbReference type="EMBL" id="FOAP01000014">
    <property type="protein sequence ID" value="SEM27329.1"/>
    <property type="molecule type" value="Genomic_DNA"/>
</dbReference>
<feature type="signal peptide" evidence="1">
    <location>
        <begin position="1"/>
        <end position="37"/>
    </location>
</feature>
<dbReference type="RefSeq" id="WP_177241456.1">
    <property type="nucleotide sequence ID" value="NZ_FOAP01000014.1"/>
</dbReference>
<gene>
    <name evidence="2" type="ORF">SAMN05444354_11449</name>
</gene>
<name>A0A1H7X2J2_STIAU</name>
<keyword evidence="1" id="KW-0732">Signal</keyword>
<reference evidence="3" key="1">
    <citation type="submission" date="2016-10" db="EMBL/GenBank/DDBJ databases">
        <authorList>
            <person name="Varghese N."/>
            <person name="Submissions S."/>
        </authorList>
    </citation>
    <scope>NUCLEOTIDE SEQUENCE [LARGE SCALE GENOMIC DNA]</scope>
    <source>
        <strain evidence="3">DSM 17044</strain>
    </source>
</reference>
<dbReference type="Proteomes" id="UP000182719">
    <property type="component" value="Unassembled WGS sequence"/>
</dbReference>
<evidence type="ECO:0000313" key="2">
    <source>
        <dbReference type="EMBL" id="SEM27329.1"/>
    </source>
</evidence>
<sequence>MATQSVRGTRLRGHARTTVLWSLLALASVAAPSGALARSSPSSYSPASRTLAPVRVHSTEGSVSSPQNVLSGAATRLSGTSALVVYDFASPWRP</sequence>
<feature type="chain" id="PRO_5010364314" evidence="1">
    <location>
        <begin position="38"/>
        <end position="94"/>
    </location>
</feature>
<protein>
    <submittedName>
        <fullName evidence="2">Uncharacterized protein</fullName>
    </submittedName>
</protein>
<accession>A0A1H7X2J2</accession>
<evidence type="ECO:0000313" key="3">
    <source>
        <dbReference type="Proteomes" id="UP000182719"/>
    </source>
</evidence>
<keyword evidence="3" id="KW-1185">Reference proteome</keyword>
<dbReference type="AlphaFoldDB" id="A0A1H7X2J2"/>
<proteinExistence type="predicted"/>
<organism evidence="2 3">
    <name type="scientific">Stigmatella aurantiaca</name>
    <dbReference type="NCBI Taxonomy" id="41"/>
    <lineage>
        <taxon>Bacteria</taxon>
        <taxon>Pseudomonadati</taxon>
        <taxon>Myxococcota</taxon>
        <taxon>Myxococcia</taxon>
        <taxon>Myxococcales</taxon>
        <taxon>Cystobacterineae</taxon>
        <taxon>Archangiaceae</taxon>
        <taxon>Stigmatella</taxon>
    </lineage>
</organism>
<evidence type="ECO:0000256" key="1">
    <source>
        <dbReference type="SAM" id="SignalP"/>
    </source>
</evidence>